<evidence type="ECO:0000313" key="2">
    <source>
        <dbReference type="Proteomes" id="UP001150904"/>
    </source>
</evidence>
<comment type="caution">
    <text evidence="1">The sequence shown here is derived from an EMBL/GenBank/DDBJ whole genome shotgun (WGS) entry which is preliminary data.</text>
</comment>
<reference evidence="1" key="2">
    <citation type="journal article" date="2023" name="IMA Fungus">
        <title>Comparative genomic study of the Penicillium genus elucidates a diverse pangenome and 15 lateral gene transfer events.</title>
        <authorList>
            <person name="Petersen C."/>
            <person name="Sorensen T."/>
            <person name="Nielsen M.R."/>
            <person name="Sondergaard T.E."/>
            <person name="Sorensen J.L."/>
            <person name="Fitzpatrick D.A."/>
            <person name="Frisvad J.C."/>
            <person name="Nielsen K.L."/>
        </authorList>
    </citation>
    <scope>NUCLEOTIDE SEQUENCE</scope>
    <source>
        <strain evidence="1">IBT 15544</strain>
    </source>
</reference>
<accession>A0A9W9MDI5</accession>
<dbReference type="RefSeq" id="XP_058306903.1">
    <property type="nucleotide sequence ID" value="XM_058454654.1"/>
</dbReference>
<dbReference type="Proteomes" id="UP001150904">
    <property type="component" value="Unassembled WGS sequence"/>
</dbReference>
<reference evidence="1" key="1">
    <citation type="submission" date="2022-12" db="EMBL/GenBank/DDBJ databases">
        <authorList>
            <person name="Petersen C."/>
        </authorList>
    </citation>
    <scope>NUCLEOTIDE SEQUENCE</scope>
    <source>
        <strain evidence="1">IBT 15544</strain>
    </source>
</reference>
<dbReference type="EMBL" id="JAPQKR010000014">
    <property type="protein sequence ID" value="KAJ5198475.1"/>
    <property type="molecule type" value="Genomic_DNA"/>
</dbReference>
<dbReference type="AlphaFoldDB" id="A0A9W9MDI5"/>
<gene>
    <name evidence="1" type="ORF">N7498_007592</name>
</gene>
<evidence type="ECO:0000313" key="1">
    <source>
        <dbReference type="EMBL" id="KAJ5198475.1"/>
    </source>
</evidence>
<protein>
    <submittedName>
        <fullName evidence="1">FAD binding domain-containing protein</fullName>
    </submittedName>
</protein>
<dbReference type="GeneID" id="83181955"/>
<keyword evidence="2" id="KW-1185">Reference proteome</keyword>
<sequence>MLSWGFRYLQQSDTQYEKARCESAWNGCVPDRYSELIDYPKNDDHIQHIVIYAKDKKNGHRNKIRYSRLTGHLSATMYTNVMGNAFGDAWSKPKPGSHLPGAIRFTANLMNKMGDSIETIRYVCYEAFQKSSFGK</sequence>
<organism evidence="1 2">
    <name type="scientific">Penicillium cinerascens</name>
    <dbReference type="NCBI Taxonomy" id="70096"/>
    <lineage>
        <taxon>Eukaryota</taxon>
        <taxon>Fungi</taxon>
        <taxon>Dikarya</taxon>
        <taxon>Ascomycota</taxon>
        <taxon>Pezizomycotina</taxon>
        <taxon>Eurotiomycetes</taxon>
        <taxon>Eurotiomycetidae</taxon>
        <taxon>Eurotiales</taxon>
        <taxon>Aspergillaceae</taxon>
        <taxon>Penicillium</taxon>
    </lineage>
</organism>
<proteinExistence type="predicted"/>
<name>A0A9W9MDI5_9EURO</name>